<dbReference type="GO" id="GO:0045746">
    <property type="term" value="P:negative regulation of Notch signaling pathway"/>
    <property type="evidence" value="ECO:0007669"/>
    <property type="project" value="Ensembl"/>
</dbReference>
<feature type="chain" id="PRO_5034404594" evidence="8">
    <location>
        <begin position="24"/>
        <end position="369"/>
    </location>
</feature>
<dbReference type="SMART" id="SM00181">
    <property type="entry name" value="EGF"/>
    <property type="match status" value="5"/>
</dbReference>
<dbReference type="FunFam" id="2.10.25.10:FF:000321">
    <property type="entry name" value="Protein delta homolog 1"/>
    <property type="match status" value="1"/>
</dbReference>
<keyword evidence="7" id="KW-1133">Transmembrane helix</keyword>
<dbReference type="GeneTree" id="ENSGT00940000154225"/>
<dbReference type="PROSITE" id="PS00022">
    <property type="entry name" value="EGF_1"/>
    <property type="match status" value="5"/>
</dbReference>
<dbReference type="Gene3D" id="2.10.25.10">
    <property type="entry name" value="Laminin"/>
    <property type="match status" value="5"/>
</dbReference>
<feature type="domain" description="EGF-like" evidence="9">
    <location>
        <begin position="84"/>
        <end position="122"/>
    </location>
</feature>
<name>A0A8C5SSQ0_LATLA</name>
<dbReference type="Ensembl" id="ENSLLTT00000022740.1">
    <property type="protein sequence ID" value="ENSLLTP00000021926.1"/>
    <property type="gene ID" value="ENSLLTG00000016349.1"/>
</dbReference>
<keyword evidence="2 8" id="KW-0732">Signal</keyword>
<evidence type="ECO:0000256" key="2">
    <source>
        <dbReference type="ARBA" id="ARBA00022729"/>
    </source>
</evidence>
<evidence type="ECO:0000313" key="10">
    <source>
        <dbReference type="Ensembl" id="ENSLLTP00000021926.1"/>
    </source>
</evidence>
<feature type="disulfide bond" evidence="6">
    <location>
        <begin position="155"/>
        <end position="164"/>
    </location>
</feature>
<dbReference type="Pfam" id="PF21700">
    <property type="entry name" value="EGF_DL_JAG"/>
    <property type="match status" value="1"/>
</dbReference>
<keyword evidence="3" id="KW-0677">Repeat</keyword>
<keyword evidence="7" id="KW-0812">Transmembrane</keyword>
<dbReference type="GO" id="GO:0005615">
    <property type="term" value="C:extracellular space"/>
    <property type="evidence" value="ECO:0007669"/>
    <property type="project" value="Ensembl"/>
</dbReference>
<comment type="caution">
    <text evidence="6">Lacks conserved residue(s) required for the propagation of feature annotation.</text>
</comment>
<dbReference type="AlphaFoldDB" id="A0A8C5SSQ0"/>
<evidence type="ECO:0000256" key="3">
    <source>
        <dbReference type="ARBA" id="ARBA00022737"/>
    </source>
</evidence>
<feature type="domain" description="EGF-like" evidence="9">
    <location>
        <begin position="167"/>
        <end position="203"/>
    </location>
</feature>
<feature type="domain" description="EGF-like" evidence="9">
    <location>
        <begin position="124"/>
        <end position="165"/>
    </location>
</feature>
<sequence length="369" mass="40674">HFPELHFCFFILLCVNFPHSIFHTCPFVQINGIKLLAVILCRPGWQGPLCDRCVPFPGCLHGTCVKPGQCMCEEGWIGSHCDTVVHPCSSKPCSNNSKNCIETGNGGYTCLCAQGYMGKNCHMKRGPCIVNGSPCQNGGSCLDDDGFASYASCVCSPGFTGQFCELDIDDCEPNPCENGGTCTDIGKSFHCSCPIGYGGVLCHNRIPACDSSPCENGGTCHGHRGRSFMCICKPYFAGPTCSFSTRNTSVNVVFKQRQNQNRHLHLRGHLKSAQLQEKEILTIKETIENRQSLLTKSQVICFMVLSFLTCLVVLGTTGIIFFSKFEVWLSNARYSHLLRKERDCFLKANDDENVSVNIIFPEKINQGNE</sequence>
<reference evidence="10" key="2">
    <citation type="submission" date="2025-09" db="UniProtKB">
        <authorList>
            <consortium name="Ensembl"/>
        </authorList>
    </citation>
    <scope>IDENTIFICATION</scope>
</reference>
<feature type="disulfide bond" evidence="6">
    <location>
        <begin position="112"/>
        <end position="121"/>
    </location>
</feature>
<keyword evidence="1 6" id="KW-0245">EGF-like domain</keyword>
<dbReference type="InterPro" id="IPR000742">
    <property type="entry name" value="EGF"/>
</dbReference>
<proteinExistence type="predicted"/>
<gene>
    <name evidence="10" type="primary">DLK1</name>
</gene>
<dbReference type="InterPro" id="IPR001881">
    <property type="entry name" value="EGF-like_Ca-bd_dom"/>
</dbReference>
<evidence type="ECO:0000256" key="8">
    <source>
        <dbReference type="SAM" id="SignalP"/>
    </source>
</evidence>
<evidence type="ECO:0000256" key="1">
    <source>
        <dbReference type="ARBA" id="ARBA00022536"/>
    </source>
</evidence>
<feature type="disulfide bond" evidence="6">
    <location>
        <begin position="232"/>
        <end position="241"/>
    </location>
</feature>
<dbReference type="GO" id="GO:0005886">
    <property type="term" value="C:plasma membrane"/>
    <property type="evidence" value="ECO:0007669"/>
    <property type="project" value="TreeGrafter"/>
</dbReference>
<dbReference type="PANTHER" id="PTHR24049:SF42">
    <property type="entry name" value="DELTA LIKE NON-CANONICAL NOTCH LIGAND 1"/>
    <property type="match status" value="1"/>
</dbReference>
<dbReference type="GO" id="GO:0007157">
    <property type="term" value="P:heterophilic cell-cell adhesion via plasma membrane cell adhesion molecules"/>
    <property type="evidence" value="ECO:0007669"/>
    <property type="project" value="TreeGrafter"/>
</dbReference>
<dbReference type="PROSITE" id="PS01187">
    <property type="entry name" value="EGF_CA"/>
    <property type="match status" value="1"/>
</dbReference>
<dbReference type="InterPro" id="IPR018097">
    <property type="entry name" value="EGF_Ca-bd_CS"/>
</dbReference>
<dbReference type="PROSITE" id="PS50026">
    <property type="entry name" value="EGF_3"/>
    <property type="match status" value="4"/>
</dbReference>
<dbReference type="InterPro" id="IPR013032">
    <property type="entry name" value="EGF-like_CS"/>
</dbReference>
<evidence type="ECO:0000313" key="11">
    <source>
        <dbReference type="Proteomes" id="UP000694406"/>
    </source>
</evidence>
<feature type="disulfide bond" evidence="6">
    <location>
        <begin position="193"/>
        <end position="202"/>
    </location>
</feature>
<dbReference type="PROSITE" id="PS00010">
    <property type="entry name" value="ASX_HYDROXYL"/>
    <property type="match status" value="1"/>
</dbReference>
<dbReference type="Pfam" id="PF12661">
    <property type="entry name" value="hEGF"/>
    <property type="match status" value="1"/>
</dbReference>
<dbReference type="FunFam" id="2.10.25.10:FF:000118">
    <property type="entry name" value="protein delta homolog 2"/>
    <property type="match status" value="1"/>
</dbReference>
<keyword evidence="11" id="KW-1185">Reference proteome</keyword>
<feature type="disulfide bond" evidence="6">
    <location>
        <begin position="93"/>
        <end position="110"/>
    </location>
</feature>
<dbReference type="GO" id="GO:0045197">
    <property type="term" value="P:establishment or maintenance of epithelial cell apical/basal polarity"/>
    <property type="evidence" value="ECO:0007669"/>
    <property type="project" value="TreeGrafter"/>
</dbReference>
<evidence type="ECO:0000259" key="9">
    <source>
        <dbReference type="PROSITE" id="PS50026"/>
    </source>
</evidence>
<keyword evidence="7" id="KW-0472">Membrane</keyword>
<feature type="transmembrane region" description="Helical" evidence="7">
    <location>
        <begin position="299"/>
        <end position="322"/>
    </location>
</feature>
<dbReference type="GO" id="GO:0005509">
    <property type="term" value="F:calcium ion binding"/>
    <property type="evidence" value="ECO:0007669"/>
    <property type="project" value="InterPro"/>
</dbReference>
<reference evidence="10" key="1">
    <citation type="submission" date="2025-08" db="UniProtKB">
        <authorList>
            <consortium name="Ensembl"/>
        </authorList>
    </citation>
    <scope>IDENTIFICATION</scope>
</reference>
<evidence type="ECO:0000256" key="5">
    <source>
        <dbReference type="ARBA" id="ARBA00023180"/>
    </source>
</evidence>
<dbReference type="Pfam" id="PF00008">
    <property type="entry name" value="EGF"/>
    <property type="match status" value="2"/>
</dbReference>
<dbReference type="SMART" id="SM00179">
    <property type="entry name" value="EGF_CA"/>
    <property type="match status" value="4"/>
</dbReference>
<evidence type="ECO:0000256" key="4">
    <source>
        <dbReference type="ARBA" id="ARBA00023157"/>
    </source>
</evidence>
<keyword evidence="5" id="KW-0325">Glycoprotein</keyword>
<feature type="signal peptide" evidence="8">
    <location>
        <begin position="1"/>
        <end position="23"/>
    </location>
</feature>
<organism evidence="10 11">
    <name type="scientific">Laticauda laticaudata</name>
    <name type="common">Blue-ringed sea krait</name>
    <name type="synonym">Blue-lipped sea krait</name>
    <dbReference type="NCBI Taxonomy" id="8630"/>
    <lineage>
        <taxon>Eukaryota</taxon>
        <taxon>Metazoa</taxon>
        <taxon>Chordata</taxon>
        <taxon>Craniata</taxon>
        <taxon>Vertebrata</taxon>
        <taxon>Euteleostomi</taxon>
        <taxon>Lepidosauria</taxon>
        <taxon>Squamata</taxon>
        <taxon>Bifurcata</taxon>
        <taxon>Unidentata</taxon>
        <taxon>Episquamata</taxon>
        <taxon>Toxicofera</taxon>
        <taxon>Serpentes</taxon>
        <taxon>Colubroidea</taxon>
        <taxon>Elapidae</taxon>
        <taxon>Laticaudinae</taxon>
        <taxon>Laticauda</taxon>
    </lineage>
</organism>
<keyword evidence="4 6" id="KW-1015">Disulfide bond</keyword>
<dbReference type="Proteomes" id="UP000694406">
    <property type="component" value="Unplaced"/>
</dbReference>
<feature type="domain" description="EGF-like" evidence="9">
    <location>
        <begin position="205"/>
        <end position="242"/>
    </location>
</feature>
<dbReference type="GO" id="GO:0032991">
    <property type="term" value="C:protein-containing complex"/>
    <property type="evidence" value="ECO:0007669"/>
    <property type="project" value="TreeGrafter"/>
</dbReference>
<evidence type="ECO:0000256" key="7">
    <source>
        <dbReference type="SAM" id="Phobius"/>
    </source>
</evidence>
<dbReference type="InterPro" id="IPR051022">
    <property type="entry name" value="Notch_Cell-Fate_Det"/>
</dbReference>
<dbReference type="SUPFAM" id="SSF57196">
    <property type="entry name" value="EGF/Laminin"/>
    <property type="match status" value="4"/>
</dbReference>
<evidence type="ECO:0000256" key="6">
    <source>
        <dbReference type="PROSITE-ProRule" id="PRU00076"/>
    </source>
</evidence>
<dbReference type="InterPro" id="IPR000152">
    <property type="entry name" value="EGF-type_Asp/Asn_hydroxyl_site"/>
</dbReference>
<dbReference type="PROSITE" id="PS01186">
    <property type="entry name" value="EGF_2"/>
    <property type="match status" value="4"/>
</dbReference>
<protein>
    <submittedName>
        <fullName evidence="10">Delta like non-canonical Notch ligand 1</fullName>
    </submittedName>
</protein>
<dbReference type="PANTHER" id="PTHR24049">
    <property type="entry name" value="CRUMBS FAMILY MEMBER"/>
    <property type="match status" value="1"/>
</dbReference>
<dbReference type="CDD" id="cd00054">
    <property type="entry name" value="EGF_CA"/>
    <property type="match status" value="2"/>
</dbReference>
<accession>A0A8C5SSQ0</accession>